<name>A0AAW3LX89_PSESS</name>
<reference evidence="1 2" key="1">
    <citation type="submission" date="2015-09" db="EMBL/GenBank/DDBJ databases">
        <title>Genome sequence of ICMP 19499.</title>
        <authorList>
            <person name="Visnovsky S.B."/>
            <person name="Lu A."/>
            <person name="Panda P."/>
            <person name="Pitman A.R."/>
        </authorList>
    </citation>
    <scope>NUCLEOTIDE SEQUENCE [LARGE SCALE GENOMIC DNA]</scope>
    <source>
        <strain evidence="1 2">ICMP 19499</strain>
    </source>
</reference>
<evidence type="ECO:0000313" key="1">
    <source>
        <dbReference type="EMBL" id="KTC58547.1"/>
    </source>
</evidence>
<proteinExistence type="predicted"/>
<accession>A0AAW3LX89</accession>
<dbReference type="AlphaFoldDB" id="A0AAW3LX89"/>
<organism evidence="1 2">
    <name type="scientific">Pseudomonas savastanoi</name>
    <name type="common">Pseudomonas syringae pv. savastanoi</name>
    <dbReference type="NCBI Taxonomy" id="29438"/>
    <lineage>
        <taxon>Bacteria</taxon>
        <taxon>Pseudomonadati</taxon>
        <taxon>Pseudomonadota</taxon>
        <taxon>Gammaproteobacteria</taxon>
        <taxon>Pseudomonadales</taxon>
        <taxon>Pseudomonadaceae</taxon>
        <taxon>Pseudomonas</taxon>
    </lineage>
</organism>
<protein>
    <submittedName>
        <fullName evidence="1">Uncharacterized protein</fullName>
    </submittedName>
</protein>
<comment type="caution">
    <text evidence="1">The sequence shown here is derived from an EMBL/GenBank/DDBJ whole genome shotgun (WGS) entry which is preliminary data.</text>
</comment>
<evidence type="ECO:0000313" key="2">
    <source>
        <dbReference type="Proteomes" id="UP000054513"/>
    </source>
</evidence>
<dbReference type="RefSeq" id="WP_058402126.1">
    <property type="nucleotide sequence ID" value="NZ_LKCI01000041.1"/>
</dbReference>
<dbReference type="EMBL" id="LKCI01000041">
    <property type="protein sequence ID" value="KTC58547.1"/>
    <property type="molecule type" value="Genomic_DNA"/>
</dbReference>
<sequence length="60" mass="6504">MKDFSQHYQFSAPRVPAASSVDSLQSGVPASDHVTIDYQLIDRAGNVSLLSHSVTLSMQL</sequence>
<dbReference type="Proteomes" id="UP000054513">
    <property type="component" value="Unassembled WGS sequence"/>
</dbReference>
<gene>
    <name evidence="1" type="ORF">AO287_10505</name>
</gene>